<keyword evidence="9" id="KW-1185">Reference proteome</keyword>
<feature type="transmembrane region" description="Helical" evidence="5">
    <location>
        <begin position="496"/>
        <end position="516"/>
    </location>
</feature>
<dbReference type="Proteomes" id="UP000007391">
    <property type="component" value="Chromosome"/>
</dbReference>
<dbReference type="OrthoDB" id="371891at2157"/>
<comment type="subcellular location">
    <subcellularLocation>
        <location evidence="1">Membrane</location>
        <topology evidence="1">Multi-pass membrane protein</topology>
    </subcellularLocation>
</comment>
<evidence type="ECO:0000256" key="4">
    <source>
        <dbReference type="ARBA" id="ARBA00023136"/>
    </source>
</evidence>
<feature type="transmembrane region" description="Helical" evidence="5">
    <location>
        <begin position="644"/>
        <end position="664"/>
    </location>
</feature>
<feature type="domain" description="NADH:quinone oxidoreductase/Mrp antiporter transmembrane" evidence="6">
    <location>
        <begin position="185"/>
        <end position="470"/>
    </location>
</feature>
<feature type="transmembrane region" description="Helical" evidence="5">
    <location>
        <begin position="589"/>
        <end position="610"/>
    </location>
</feature>
<dbReference type="GeneID" id="12450472"/>
<dbReference type="InParanoid" id="I0A2Y8"/>
<dbReference type="InterPro" id="IPR001516">
    <property type="entry name" value="Proton_antipo_N"/>
</dbReference>
<feature type="transmembrane region" description="Helical" evidence="5">
    <location>
        <begin position="78"/>
        <end position="104"/>
    </location>
</feature>
<evidence type="ECO:0000256" key="3">
    <source>
        <dbReference type="ARBA" id="ARBA00022989"/>
    </source>
</evidence>
<feature type="transmembrane region" description="Helical" evidence="5">
    <location>
        <begin position="37"/>
        <end position="58"/>
    </location>
</feature>
<dbReference type="GO" id="GO:0015990">
    <property type="term" value="P:electron transport coupled proton transport"/>
    <property type="evidence" value="ECO:0007669"/>
    <property type="project" value="TreeGrafter"/>
</dbReference>
<feature type="transmembrane region" description="Helical" evidence="5">
    <location>
        <begin position="422"/>
        <end position="442"/>
    </location>
</feature>
<dbReference type="RefSeq" id="WP_014558494.1">
    <property type="nucleotide sequence ID" value="NC_017461.1"/>
</dbReference>
<feature type="transmembrane region" description="Helical" evidence="5">
    <location>
        <begin position="319"/>
        <end position="340"/>
    </location>
</feature>
<organism evidence="8 9">
    <name type="scientific">Fervidicoccus fontis (strain DSM 19380 / JCM 18336 / VKM B-2539 / Kam940)</name>
    <dbReference type="NCBI Taxonomy" id="1163730"/>
    <lineage>
        <taxon>Archaea</taxon>
        <taxon>Thermoproteota</taxon>
        <taxon>Thermoprotei</taxon>
        <taxon>Fervidicoccales</taxon>
        <taxon>Fervidicoccaceae</taxon>
        <taxon>Fervidicoccus</taxon>
    </lineage>
</organism>
<dbReference type="GO" id="GO:0042773">
    <property type="term" value="P:ATP synthesis coupled electron transport"/>
    <property type="evidence" value="ECO:0007669"/>
    <property type="project" value="InterPro"/>
</dbReference>
<proteinExistence type="predicted"/>
<dbReference type="PANTHER" id="PTHR42829:SF2">
    <property type="entry name" value="NADH-UBIQUINONE OXIDOREDUCTASE CHAIN 5"/>
    <property type="match status" value="1"/>
</dbReference>
<sequence length="665" mass="73518">MILSQLYFLAVLQIFIFASVIAMLSYSKRFEKVNSSLSIISLTISFLASLALLVDILANRESKVVSLASYPFIGFSLSFIYDPLSVIMMALVSFLSLLIAIYSTNYMKGDEGYNRYFVYFTFFVGSMMTVVSANNLILLFFGWEGTGLASYALIGHWRNDEEERMVGEPNRYVKNTPMFSYPSMSALRAILFTRVPDILMLIAIFILYLYGGSFEINVLMNKAPHILSSLYTSGILGLTMFMLSMGSLAKSAQFPLHEWLVTAMTGPTPVSALIHAATMVKAGVYFMLRISPLFIYGSSELISLGAPNSAGVLSAVHAFYYAIFLIGAVTAFALGSMALVAREAKLILAYSTASQLGYMFAGIGAAAFSSEPSIILTFVLAHLIAHAVFKAGLFLGAGTFIHEGGSRFIDEWPNLYRLKGSMSMMWLLVLSLAGIPPFLGFWTKDALVEGYLSTGLYIPVILLMTTILFTAFYSTRFLLYNYKFNKGSREVEEPPAYVLSTYSILALLSILLGIAWPFIVRGFSTFVTASFSAISSSYSIEIGLPMYVSLTIVVIALLLSLSAYLFNAINSKKVVEKIGPIEGFLSDRWYINVIYHNFGLLVAIIGKAIYRFFEKPYDKLMDVLVPAAGGKISVAFRKLHTGGLYLYIFYFILGALILLLISILW</sequence>
<evidence type="ECO:0000313" key="8">
    <source>
        <dbReference type="EMBL" id="AFH43345.1"/>
    </source>
</evidence>
<evidence type="ECO:0000256" key="5">
    <source>
        <dbReference type="SAM" id="Phobius"/>
    </source>
</evidence>
<feature type="transmembrane region" description="Helical" evidence="5">
    <location>
        <begin position="293"/>
        <end position="313"/>
    </location>
</feature>
<evidence type="ECO:0000259" key="7">
    <source>
        <dbReference type="Pfam" id="PF00662"/>
    </source>
</evidence>
<evidence type="ECO:0000313" key="9">
    <source>
        <dbReference type="Proteomes" id="UP000007391"/>
    </source>
</evidence>
<feature type="transmembrane region" description="Helical" evidence="5">
    <location>
        <begin position="116"/>
        <end position="143"/>
    </location>
</feature>
<dbReference type="AlphaFoldDB" id="I0A2Y8"/>
<feature type="transmembrane region" description="Helical" evidence="5">
    <location>
        <begin position="347"/>
        <end position="368"/>
    </location>
</feature>
<dbReference type="InterPro" id="IPR003945">
    <property type="entry name" value="NU5C-like"/>
</dbReference>
<feature type="transmembrane region" description="Helical" evidence="5">
    <location>
        <begin position="374"/>
        <end position="401"/>
    </location>
</feature>
<evidence type="ECO:0000256" key="1">
    <source>
        <dbReference type="ARBA" id="ARBA00004141"/>
    </source>
</evidence>
<keyword evidence="3 5" id="KW-1133">Transmembrane helix</keyword>
<dbReference type="GO" id="GO:0016020">
    <property type="term" value="C:membrane"/>
    <property type="evidence" value="ECO:0007669"/>
    <property type="project" value="UniProtKB-SubCell"/>
</dbReference>
<name>I0A2Y8_FERFK</name>
<reference evidence="9" key="1">
    <citation type="submission" date="2012-03" db="EMBL/GenBank/DDBJ databases">
        <title>Fervidicoccus fontis complete genome analysis confirms its distinct phylogenetic position and predicts its environmental function.</title>
        <authorList>
            <person name="Lebedinsky A.V."/>
            <person name="Mardanov A.V."/>
            <person name="Gumerov V.M."/>
            <person name="Beletsky A.V."/>
            <person name="Kublanov I.V."/>
            <person name="Perevalova A.A."/>
            <person name="Bonch-Osmolovskaya E.A."/>
            <person name="Ravin N.V."/>
            <person name="Skryabin K.G."/>
        </authorList>
    </citation>
    <scope>NUCLEOTIDE SEQUENCE [LARGE SCALE GENOMIC DNA]</scope>
    <source>
        <strain evidence="9">DSM 19380 / VKM B-2539 / Kam940</strain>
    </source>
</reference>
<feature type="transmembrane region" description="Helical" evidence="5">
    <location>
        <begin position="230"/>
        <end position="249"/>
    </location>
</feature>
<dbReference type="GO" id="GO:0003954">
    <property type="term" value="F:NADH dehydrogenase activity"/>
    <property type="evidence" value="ECO:0007669"/>
    <property type="project" value="TreeGrafter"/>
</dbReference>
<dbReference type="STRING" id="1163730.FFONT_1357"/>
<keyword evidence="2 5" id="KW-0812">Transmembrane</keyword>
<reference evidence="8 9" key="2">
    <citation type="journal article" date="2014" name="Extremophiles">
        <title>Analysis of the complete genome of Fervidococcus fontis confirms the distinct phylogenetic position of the order Fervidicoccales and suggests its environmental function.</title>
        <authorList>
            <person name="Lebedinsky A.V."/>
            <person name="Mardanov A.V."/>
            <person name="Kublanov I.V."/>
            <person name="Gumerov V.M."/>
            <person name="Beletsky A.V."/>
            <person name="Perevalova A.A."/>
            <person name="Bidzhieva S.Kh."/>
            <person name="Bonch-Osmolovskaya E.A."/>
            <person name="Skryabin K.G."/>
            <person name="Ravin N.V."/>
        </authorList>
    </citation>
    <scope>NUCLEOTIDE SEQUENCE [LARGE SCALE GENOMIC DNA]</scope>
    <source>
        <strain evidence="9">DSM 19380 / VKM B-2539 / Kam940</strain>
    </source>
</reference>
<dbReference type="InterPro" id="IPR001750">
    <property type="entry name" value="ND/Mrp_TM"/>
</dbReference>
<feature type="transmembrane region" description="Helical" evidence="5">
    <location>
        <begin position="454"/>
        <end position="475"/>
    </location>
</feature>
<feature type="domain" description="NADH-Ubiquinone oxidoreductase (complex I) chain 5 N-terminal" evidence="7">
    <location>
        <begin position="75"/>
        <end position="117"/>
    </location>
</feature>
<dbReference type="Pfam" id="PF00361">
    <property type="entry name" value="Proton_antipo_M"/>
    <property type="match status" value="1"/>
</dbReference>
<dbReference type="EMBL" id="CP003423">
    <property type="protein sequence ID" value="AFH43345.1"/>
    <property type="molecule type" value="Genomic_DNA"/>
</dbReference>
<dbReference type="KEGG" id="ffo:FFONT_1357"/>
<dbReference type="PRINTS" id="PR01434">
    <property type="entry name" value="NADHDHGNASE5"/>
</dbReference>
<dbReference type="HOGENOM" id="CLU_007100_6_2_2"/>
<feature type="transmembrane region" description="Helical" evidence="5">
    <location>
        <begin position="6"/>
        <end position="25"/>
    </location>
</feature>
<evidence type="ECO:0000256" key="2">
    <source>
        <dbReference type="ARBA" id="ARBA00022692"/>
    </source>
</evidence>
<feature type="transmembrane region" description="Helical" evidence="5">
    <location>
        <begin position="186"/>
        <end position="210"/>
    </location>
</feature>
<keyword evidence="4 5" id="KW-0472">Membrane</keyword>
<dbReference type="FunCoup" id="I0A2Y8">
    <property type="interactions" value="15"/>
</dbReference>
<dbReference type="GO" id="GO:0008137">
    <property type="term" value="F:NADH dehydrogenase (ubiquinone) activity"/>
    <property type="evidence" value="ECO:0007669"/>
    <property type="project" value="InterPro"/>
</dbReference>
<accession>I0A2Y8</accession>
<dbReference type="Pfam" id="PF00662">
    <property type="entry name" value="Proton_antipo_N"/>
    <property type="match status" value="1"/>
</dbReference>
<evidence type="ECO:0000259" key="6">
    <source>
        <dbReference type="Pfam" id="PF00361"/>
    </source>
</evidence>
<dbReference type="PANTHER" id="PTHR42829">
    <property type="entry name" value="NADH-UBIQUINONE OXIDOREDUCTASE CHAIN 5"/>
    <property type="match status" value="1"/>
</dbReference>
<gene>
    <name evidence="8" type="ordered locus">FFONT_1357</name>
</gene>
<protein>
    <submittedName>
        <fullName evidence="8">Membrane-bound oxidoreductase, subunit MbxH</fullName>
    </submittedName>
</protein>
<feature type="transmembrane region" description="Helical" evidence="5">
    <location>
        <begin position="547"/>
        <end position="569"/>
    </location>
</feature>
<dbReference type="eggNOG" id="arCOG01539">
    <property type="taxonomic scope" value="Archaea"/>
</dbReference>